<accession>A0A1V2I403</accession>
<dbReference type="Proteomes" id="UP000188929">
    <property type="component" value="Unassembled WGS sequence"/>
</dbReference>
<dbReference type="EMBL" id="MOMC01000062">
    <property type="protein sequence ID" value="ONH25189.1"/>
    <property type="molecule type" value="Genomic_DNA"/>
</dbReference>
<dbReference type="OrthoDB" id="3192617at2"/>
<evidence type="ECO:0000313" key="1">
    <source>
        <dbReference type="EMBL" id="ONH25189.1"/>
    </source>
</evidence>
<reference evidence="2" key="1">
    <citation type="submission" date="2016-10" db="EMBL/GenBank/DDBJ databases">
        <title>Frankia sp. NRRL B-16386 Genome sequencing.</title>
        <authorList>
            <person name="Ghodhbane-Gtari F."/>
            <person name="Swanson E."/>
            <person name="Gueddou A."/>
            <person name="Hezbri K."/>
            <person name="Ktari K."/>
            <person name="Nouioui I."/>
            <person name="Morris K."/>
            <person name="Simpson S."/>
            <person name="Abebe-Akele F."/>
            <person name="Thomas K."/>
            <person name="Gtari M."/>
            <person name="Tisa L.S."/>
        </authorList>
    </citation>
    <scope>NUCLEOTIDE SEQUENCE [LARGE SCALE GENOMIC DNA]</scope>
    <source>
        <strain evidence="2">NRRL B-16386</strain>
    </source>
</reference>
<gene>
    <name evidence="1" type="ORF">BL253_27860</name>
</gene>
<dbReference type="RefSeq" id="WP_076820359.1">
    <property type="nucleotide sequence ID" value="NZ_MOMC01000062.1"/>
</dbReference>
<dbReference type="STRING" id="1834516.BL253_27860"/>
<evidence type="ECO:0000313" key="2">
    <source>
        <dbReference type="Proteomes" id="UP000188929"/>
    </source>
</evidence>
<dbReference type="AlphaFoldDB" id="A0A1V2I403"/>
<comment type="caution">
    <text evidence="1">The sequence shown here is derived from an EMBL/GenBank/DDBJ whole genome shotgun (WGS) entry which is preliminary data.</text>
</comment>
<keyword evidence="2" id="KW-1185">Reference proteome</keyword>
<protein>
    <submittedName>
        <fullName evidence="1">Uncharacterized protein</fullName>
    </submittedName>
</protein>
<sequence length="110" mass="11678">MTPAATMYVTISGVYSQYEVPATDERWNGWAVPGFTASQVRQLAAETAALAATVPADEIDTITIGNDDTVSVHSGQSNSTTVVEPAPDGLYYIGAYEWAWEIVSLAHPAA</sequence>
<name>A0A1V2I403_9ACTN</name>
<proteinExistence type="predicted"/>
<organism evidence="1 2">
    <name type="scientific">Pseudofrankia asymbiotica</name>
    <dbReference type="NCBI Taxonomy" id="1834516"/>
    <lineage>
        <taxon>Bacteria</taxon>
        <taxon>Bacillati</taxon>
        <taxon>Actinomycetota</taxon>
        <taxon>Actinomycetes</taxon>
        <taxon>Frankiales</taxon>
        <taxon>Frankiaceae</taxon>
        <taxon>Pseudofrankia</taxon>
    </lineage>
</organism>